<dbReference type="SUPFAM" id="SSF46565">
    <property type="entry name" value="Chaperone J-domain"/>
    <property type="match status" value="1"/>
</dbReference>
<reference evidence="9" key="1">
    <citation type="submission" date="2021-05" db="EMBL/GenBank/DDBJ databases">
        <authorList>
            <person name="Pietrasiak N."/>
            <person name="Ward R."/>
            <person name="Stajich J.E."/>
            <person name="Kurbessoian T."/>
        </authorList>
    </citation>
    <scope>NUCLEOTIDE SEQUENCE</scope>
    <source>
        <strain evidence="9">UHER 2000/2452</strain>
    </source>
</reference>
<comment type="subcellular location">
    <subcellularLocation>
        <location evidence="1">Endoplasmic reticulum</location>
    </subcellularLocation>
</comment>
<dbReference type="GO" id="GO:0051787">
    <property type="term" value="F:misfolded protein binding"/>
    <property type="evidence" value="ECO:0007669"/>
    <property type="project" value="TreeGrafter"/>
</dbReference>
<dbReference type="InterPro" id="IPR019734">
    <property type="entry name" value="TPR_rpt"/>
</dbReference>
<evidence type="ECO:0000256" key="1">
    <source>
        <dbReference type="ARBA" id="ARBA00004240"/>
    </source>
</evidence>
<dbReference type="GO" id="GO:0051087">
    <property type="term" value="F:protein-folding chaperone binding"/>
    <property type="evidence" value="ECO:0007669"/>
    <property type="project" value="TreeGrafter"/>
</dbReference>
<dbReference type="PANTHER" id="PTHR44140:SF2">
    <property type="entry name" value="LD25575P"/>
    <property type="match status" value="1"/>
</dbReference>
<gene>
    <name evidence="9" type="ORF">KME15_02850</name>
</gene>
<dbReference type="GO" id="GO:0034975">
    <property type="term" value="P:protein folding in endoplasmic reticulum"/>
    <property type="evidence" value="ECO:0007669"/>
    <property type="project" value="TreeGrafter"/>
</dbReference>
<dbReference type="Proteomes" id="UP000757435">
    <property type="component" value="Unassembled WGS sequence"/>
</dbReference>
<sequence>MSLKIDQGLFNLDFTDYHAILGTAVDADLKEIRKRYLTIARRLHPDSCMTEDISDRQRASELLSKLVNPAYEKLSQEKTYAEYCILLRLKGQQAVKQQETIVLNSDSARLLAAASDIDTSYRLALRNLAEKQYNQLDQAIEIAGQISELNLVYLMRKESRGEAVGTRRTAAPSAGENSTPMRSPTPTTPVRVPATREALIAAYLRRSQEFETKQNFPRAILELRDAIKMDASSSECHSRLGLIYLKTNQNTMAKIHFNKALELDPQDAVALEGKRRLETPTSTAIAPAKGKLEPQKPGVKGGKPDPGKLDKKGKSSSKDKPDNGNGGLFGLFGSKKK</sequence>
<dbReference type="InterPro" id="IPR011990">
    <property type="entry name" value="TPR-like_helical_dom_sf"/>
</dbReference>
<dbReference type="Pfam" id="PF07719">
    <property type="entry name" value="TPR_2"/>
    <property type="match status" value="1"/>
</dbReference>
<dbReference type="Gene3D" id="1.25.40.10">
    <property type="entry name" value="Tetratricopeptide repeat domain"/>
    <property type="match status" value="1"/>
</dbReference>
<accession>A0A951QA60</accession>
<feature type="compositionally biased region" description="Low complexity" evidence="7">
    <location>
        <begin position="178"/>
        <end position="190"/>
    </location>
</feature>
<evidence type="ECO:0000256" key="3">
    <source>
        <dbReference type="ARBA" id="ARBA00022737"/>
    </source>
</evidence>
<evidence type="ECO:0000313" key="10">
    <source>
        <dbReference type="Proteomes" id="UP000757435"/>
    </source>
</evidence>
<keyword evidence="3" id="KW-0677">Repeat</keyword>
<dbReference type="SMART" id="SM00028">
    <property type="entry name" value="TPR"/>
    <property type="match status" value="2"/>
</dbReference>
<dbReference type="InterPro" id="IPR001623">
    <property type="entry name" value="DnaJ_domain"/>
</dbReference>
<keyword evidence="5" id="KW-0256">Endoplasmic reticulum</keyword>
<evidence type="ECO:0000256" key="4">
    <source>
        <dbReference type="ARBA" id="ARBA00022803"/>
    </source>
</evidence>
<reference evidence="9" key="2">
    <citation type="journal article" date="2022" name="Microbiol. Resour. Announc.">
        <title>Metagenome Sequencing to Explore Phylogenomics of Terrestrial Cyanobacteria.</title>
        <authorList>
            <person name="Ward R.D."/>
            <person name="Stajich J.E."/>
            <person name="Johansen J.R."/>
            <person name="Huntemann M."/>
            <person name="Clum A."/>
            <person name="Foster B."/>
            <person name="Foster B."/>
            <person name="Roux S."/>
            <person name="Palaniappan K."/>
            <person name="Varghese N."/>
            <person name="Mukherjee S."/>
            <person name="Reddy T.B.K."/>
            <person name="Daum C."/>
            <person name="Copeland A."/>
            <person name="Chen I.A."/>
            <person name="Ivanova N.N."/>
            <person name="Kyrpides N.C."/>
            <person name="Shapiro N."/>
            <person name="Eloe-Fadrosh E.A."/>
            <person name="Pietrasiak N."/>
        </authorList>
    </citation>
    <scope>NUCLEOTIDE SEQUENCE</scope>
    <source>
        <strain evidence="9">UHER 2000/2452</strain>
    </source>
</reference>
<dbReference type="InterPro" id="IPR036869">
    <property type="entry name" value="J_dom_sf"/>
</dbReference>
<evidence type="ECO:0000256" key="5">
    <source>
        <dbReference type="ARBA" id="ARBA00022824"/>
    </source>
</evidence>
<dbReference type="PANTHER" id="PTHR44140">
    <property type="entry name" value="LD25575P"/>
    <property type="match status" value="1"/>
</dbReference>
<dbReference type="PROSITE" id="PS50076">
    <property type="entry name" value="DNAJ_2"/>
    <property type="match status" value="1"/>
</dbReference>
<feature type="compositionally biased region" description="Basic and acidic residues" evidence="7">
    <location>
        <begin position="302"/>
        <end position="322"/>
    </location>
</feature>
<feature type="region of interest" description="Disordered" evidence="7">
    <location>
        <begin position="274"/>
        <end position="337"/>
    </location>
</feature>
<name>A0A951QA60_9CYAN</name>
<feature type="domain" description="J" evidence="8">
    <location>
        <begin position="16"/>
        <end position="87"/>
    </location>
</feature>
<evidence type="ECO:0000256" key="2">
    <source>
        <dbReference type="ARBA" id="ARBA00022729"/>
    </source>
</evidence>
<feature type="region of interest" description="Disordered" evidence="7">
    <location>
        <begin position="163"/>
        <end position="190"/>
    </location>
</feature>
<evidence type="ECO:0000256" key="6">
    <source>
        <dbReference type="PROSITE-ProRule" id="PRU00339"/>
    </source>
</evidence>
<feature type="repeat" description="TPR" evidence="6">
    <location>
        <begin position="234"/>
        <end position="267"/>
    </location>
</feature>
<evidence type="ECO:0000259" key="8">
    <source>
        <dbReference type="PROSITE" id="PS50076"/>
    </source>
</evidence>
<keyword evidence="2" id="KW-0732">Signal</keyword>
<dbReference type="AlphaFoldDB" id="A0A951QA60"/>
<proteinExistence type="predicted"/>
<dbReference type="CDD" id="cd06257">
    <property type="entry name" value="DnaJ"/>
    <property type="match status" value="1"/>
</dbReference>
<evidence type="ECO:0000313" key="9">
    <source>
        <dbReference type="EMBL" id="MBW4657588.1"/>
    </source>
</evidence>
<keyword evidence="4 6" id="KW-0802">TPR repeat</keyword>
<dbReference type="InterPro" id="IPR013105">
    <property type="entry name" value="TPR_2"/>
</dbReference>
<dbReference type="InterPro" id="IPR051727">
    <property type="entry name" value="DnaJ_C3_Co-chaperones"/>
</dbReference>
<dbReference type="PROSITE" id="PS50005">
    <property type="entry name" value="TPR"/>
    <property type="match status" value="1"/>
</dbReference>
<protein>
    <submittedName>
        <fullName evidence="9">J domain-containing protein</fullName>
    </submittedName>
</protein>
<evidence type="ECO:0000256" key="7">
    <source>
        <dbReference type="SAM" id="MobiDB-lite"/>
    </source>
</evidence>
<dbReference type="SUPFAM" id="SSF48452">
    <property type="entry name" value="TPR-like"/>
    <property type="match status" value="1"/>
</dbReference>
<comment type="caution">
    <text evidence="9">The sequence shown here is derived from an EMBL/GenBank/DDBJ whole genome shotgun (WGS) entry which is preliminary data.</text>
</comment>
<dbReference type="Gene3D" id="1.10.287.110">
    <property type="entry name" value="DnaJ domain"/>
    <property type="match status" value="1"/>
</dbReference>
<organism evidence="9 10">
    <name type="scientific">Drouetiella hepatica Uher 2000/2452</name>
    <dbReference type="NCBI Taxonomy" id="904376"/>
    <lineage>
        <taxon>Bacteria</taxon>
        <taxon>Bacillati</taxon>
        <taxon>Cyanobacteriota</taxon>
        <taxon>Cyanophyceae</taxon>
        <taxon>Oculatellales</taxon>
        <taxon>Oculatellaceae</taxon>
        <taxon>Drouetiella</taxon>
    </lineage>
</organism>
<dbReference type="SMART" id="SM00271">
    <property type="entry name" value="DnaJ"/>
    <property type="match status" value="1"/>
</dbReference>
<dbReference type="Pfam" id="PF00226">
    <property type="entry name" value="DnaJ"/>
    <property type="match status" value="1"/>
</dbReference>
<dbReference type="EMBL" id="JAHHHD010000002">
    <property type="protein sequence ID" value="MBW4657588.1"/>
    <property type="molecule type" value="Genomic_DNA"/>
</dbReference>